<evidence type="ECO:0000313" key="3">
    <source>
        <dbReference type="Proteomes" id="UP000218944"/>
    </source>
</evidence>
<evidence type="ECO:0000313" key="2">
    <source>
        <dbReference type="EMBL" id="PAU50359.1"/>
    </source>
</evidence>
<dbReference type="Pfam" id="PF12680">
    <property type="entry name" value="SnoaL_2"/>
    <property type="match status" value="1"/>
</dbReference>
<keyword evidence="3" id="KW-1185">Reference proteome</keyword>
<feature type="domain" description="SnoaL-like" evidence="1">
    <location>
        <begin position="18"/>
        <end position="115"/>
    </location>
</feature>
<reference evidence="2 3" key="1">
    <citation type="submission" date="2017-08" db="EMBL/GenBank/DDBJ databases">
        <title>Genome sequence of Streptomyces albireticuli NRRL B-1670.</title>
        <authorList>
            <person name="Graham D.E."/>
            <person name="Mahan K.M."/>
            <person name="Klingeman D.M."/>
            <person name="Hettich R.L."/>
            <person name="Parry R.J."/>
            <person name="Spain J.C."/>
        </authorList>
    </citation>
    <scope>NUCLEOTIDE SEQUENCE [LARGE SCALE GENOMIC DNA]</scope>
    <source>
        <strain evidence="2 3">NRRL B-1670</strain>
    </source>
</reference>
<organism evidence="2 3">
    <name type="scientific">Streptomyces albireticuli</name>
    <dbReference type="NCBI Taxonomy" id="1940"/>
    <lineage>
        <taxon>Bacteria</taxon>
        <taxon>Bacillati</taxon>
        <taxon>Actinomycetota</taxon>
        <taxon>Actinomycetes</taxon>
        <taxon>Kitasatosporales</taxon>
        <taxon>Streptomycetaceae</taxon>
        <taxon>Streptomyces</taxon>
    </lineage>
</organism>
<dbReference type="InterPro" id="IPR032710">
    <property type="entry name" value="NTF2-like_dom_sf"/>
</dbReference>
<dbReference type="RefSeq" id="WP_095578858.1">
    <property type="nucleotide sequence ID" value="NZ_JAJQQR010000001.1"/>
</dbReference>
<dbReference type="Gene3D" id="3.10.450.50">
    <property type="match status" value="1"/>
</dbReference>
<dbReference type="EMBL" id="NSJV01000058">
    <property type="protein sequence ID" value="PAU50359.1"/>
    <property type="molecule type" value="Genomic_DNA"/>
</dbReference>
<dbReference type="SUPFAM" id="SSF54427">
    <property type="entry name" value="NTF2-like"/>
    <property type="match status" value="1"/>
</dbReference>
<gene>
    <name evidence="2" type="ORF">CK936_02925</name>
</gene>
<evidence type="ECO:0000259" key="1">
    <source>
        <dbReference type="Pfam" id="PF12680"/>
    </source>
</evidence>
<sequence>MNSVNSSAKSLQANKDLVAEYIRLFYNDKDFDRARRLLTEGFVNHHPGVGAGRDRTVESFSAVATALPGFSLTVRRVVAEGDQVWTHSVAKAAPDAPPSIVVDIWRVEDGRIAEHWDVGQGLPEGSSLEELIEDAG</sequence>
<proteinExistence type="predicted"/>
<dbReference type="AlphaFoldDB" id="A0A2A2DG17"/>
<dbReference type="InterPro" id="IPR037401">
    <property type="entry name" value="SnoaL-like"/>
</dbReference>
<dbReference type="Proteomes" id="UP000218944">
    <property type="component" value="Unassembled WGS sequence"/>
</dbReference>
<accession>A0A2A2DG17</accession>
<protein>
    <recommendedName>
        <fullName evidence="1">SnoaL-like domain-containing protein</fullName>
    </recommendedName>
</protein>
<name>A0A2A2DG17_9ACTN</name>
<comment type="caution">
    <text evidence="2">The sequence shown here is derived from an EMBL/GenBank/DDBJ whole genome shotgun (WGS) entry which is preliminary data.</text>
</comment>